<reference evidence="19" key="1">
    <citation type="submission" date="2022-01" db="EMBL/GenBank/DDBJ databases">
        <authorList>
            <person name="Braso-Vives M."/>
        </authorList>
    </citation>
    <scope>NUCLEOTIDE SEQUENCE</scope>
</reference>
<dbReference type="Proteomes" id="UP000838412">
    <property type="component" value="Chromosome 11"/>
</dbReference>
<keyword evidence="10 15" id="KW-1133">Transmembrane helix</keyword>
<keyword evidence="20" id="KW-1185">Reference proteome</keyword>
<dbReference type="CDD" id="cd00054">
    <property type="entry name" value="EGF_CA"/>
    <property type="match status" value="1"/>
</dbReference>
<feature type="chain" id="PRO_5035443399" evidence="16">
    <location>
        <begin position="20"/>
        <end position="1001"/>
    </location>
</feature>
<feature type="region of interest" description="Disordered" evidence="14">
    <location>
        <begin position="942"/>
        <end position="974"/>
    </location>
</feature>
<dbReference type="OrthoDB" id="18487at2759"/>
<organism evidence="19 20">
    <name type="scientific">Branchiostoma lanceolatum</name>
    <name type="common">Common lancelet</name>
    <name type="synonym">Amphioxus lanceolatum</name>
    <dbReference type="NCBI Taxonomy" id="7740"/>
    <lineage>
        <taxon>Eukaryota</taxon>
        <taxon>Metazoa</taxon>
        <taxon>Chordata</taxon>
        <taxon>Cephalochordata</taxon>
        <taxon>Leptocardii</taxon>
        <taxon>Amphioxiformes</taxon>
        <taxon>Branchiostomatidae</taxon>
        <taxon>Branchiostoma</taxon>
    </lineage>
</organism>
<evidence type="ECO:0000256" key="3">
    <source>
        <dbReference type="ARBA" id="ARBA00022536"/>
    </source>
</evidence>
<evidence type="ECO:0000313" key="20">
    <source>
        <dbReference type="Proteomes" id="UP000838412"/>
    </source>
</evidence>
<keyword evidence="12 13" id="KW-1015">Disulfide bond</keyword>
<feature type="region of interest" description="Disordered" evidence="14">
    <location>
        <begin position="897"/>
        <end position="916"/>
    </location>
</feature>
<evidence type="ECO:0000256" key="7">
    <source>
        <dbReference type="ARBA" id="ARBA00022782"/>
    </source>
</evidence>
<comment type="caution">
    <text evidence="13">Lacks conserved residue(s) required for the propagation of feature annotation.</text>
</comment>
<evidence type="ECO:0000256" key="16">
    <source>
        <dbReference type="SAM" id="SignalP"/>
    </source>
</evidence>
<dbReference type="PROSITE" id="PS50026">
    <property type="entry name" value="EGF_3"/>
    <property type="match status" value="3"/>
</dbReference>
<dbReference type="GO" id="GO:0007219">
    <property type="term" value="P:Notch signaling pathway"/>
    <property type="evidence" value="ECO:0007669"/>
    <property type="project" value="UniProtKB-KW"/>
</dbReference>
<keyword evidence="8" id="KW-0832">Ubl conjugation</keyword>
<dbReference type="InterPro" id="IPR036179">
    <property type="entry name" value="Ig-like_dom_sf"/>
</dbReference>
<dbReference type="EMBL" id="OV696696">
    <property type="protein sequence ID" value="CAH1239323.1"/>
    <property type="molecule type" value="Genomic_DNA"/>
</dbReference>
<feature type="domain" description="Ig-like" evidence="18">
    <location>
        <begin position="134"/>
        <end position="190"/>
    </location>
</feature>
<evidence type="ECO:0000256" key="13">
    <source>
        <dbReference type="PROSITE-ProRule" id="PRU00076"/>
    </source>
</evidence>
<feature type="compositionally biased region" description="Acidic residues" evidence="14">
    <location>
        <begin position="903"/>
        <end position="916"/>
    </location>
</feature>
<keyword evidence="2" id="KW-0217">Developmental protein</keyword>
<evidence type="ECO:0000256" key="8">
    <source>
        <dbReference type="ARBA" id="ARBA00022843"/>
    </source>
</evidence>
<dbReference type="GO" id="GO:0016020">
    <property type="term" value="C:membrane"/>
    <property type="evidence" value="ECO:0007669"/>
    <property type="project" value="UniProtKB-SubCell"/>
</dbReference>
<dbReference type="InterPro" id="IPR013783">
    <property type="entry name" value="Ig-like_fold"/>
</dbReference>
<comment type="subcellular location">
    <subcellularLocation>
        <location evidence="1">Membrane</location>
        <topology evidence="1">Single-pass type I membrane protein</topology>
    </subcellularLocation>
</comment>
<feature type="domain" description="EGF-like" evidence="17">
    <location>
        <begin position="224"/>
        <end position="260"/>
    </location>
</feature>
<feature type="disulfide bond" evidence="13">
    <location>
        <begin position="250"/>
        <end position="259"/>
    </location>
</feature>
<feature type="disulfide bond" evidence="13">
    <location>
        <begin position="781"/>
        <end position="790"/>
    </location>
</feature>
<dbReference type="Pfam" id="PF00008">
    <property type="entry name" value="EGF"/>
    <property type="match status" value="2"/>
</dbReference>
<dbReference type="Gene3D" id="2.60.40.10">
    <property type="entry name" value="Immunoglobulins"/>
    <property type="match status" value="1"/>
</dbReference>
<dbReference type="SUPFAM" id="SSF48726">
    <property type="entry name" value="Immunoglobulin"/>
    <property type="match status" value="1"/>
</dbReference>
<dbReference type="SMART" id="SM00181">
    <property type="entry name" value="EGF"/>
    <property type="match status" value="5"/>
</dbReference>
<evidence type="ECO:0000256" key="1">
    <source>
        <dbReference type="ARBA" id="ARBA00004479"/>
    </source>
</evidence>
<keyword evidence="6" id="KW-0677">Repeat</keyword>
<evidence type="ECO:0000313" key="19">
    <source>
        <dbReference type="EMBL" id="CAH1239323.1"/>
    </source>
</evidence>
<dbReference type="FunFam" id="2.10.25.10:FF:000368">
    <property type="entry name" value="Delta-like 3 (Drosophila), isoform CRA_b"/>
    <property type="match status" value="1"/>
</dbReference>
<dbReference type="Gene3D" id="2.170.300.10">
    <property type="entry name" value="Tie2 ligand-binding domain superfamily"/>
    <property type="match status" value="3"/>
</dbReference>
<keyword evidence="5 16" id="KW-0732">Signal</keyword>
<evidence type="ECO:0000256" key="15">
    <source>
        <dbReference type="SAM" id="Phobius"/>
    </source>
</evidence>
<evidence type="ECO:0000256" key="14">
    <source>
        <dbReference type="SAM" id="MobiDB-lite"/>
    </source>
</evidence>
<feature type="compositionally biased region" description="Pro residues" evidence="14">
    <location>
        <begin position="949"/>
        <end position="962"/>
    </location>
</feature>
<dbReference type="InterPro" id="IPR052108">
    <property type="entry name" value="MEGF/SIB"/>
</dbReference>
<evidence type="ECO:0000256" key="9">
    <source>
        <dbReference type="ARBA" id="ARBA00022976"/>
    </source>
</evidence>
<evidence type="ECO:0000259" key="17">
    <source>
        <dbReference type="PROSITE" id="PS50026"/>
    </source>
</evidence>
<dbReference type="GO" id="GO:0005509">
    <property type="term" value="F:calcium ion binding"/>
    <property type="evidence" value="ECO:0007669"/>
    <property type="project" value="InterPro"/>
</dbReference>
<dbReference type="SUPFAM" id="SSF57196">
    <property type="entry name" value="EGF/Laminin"/>
    <property type="match status" value="2"/>
</dbReference>
<dbReference type="PROSITE" id="PS01186">
    <property type="entry name" value="EGF_2"/>
    <property type="match status" value="2"/>
</dbReference>
<evidence type="ECO:0000256" key="6">
    <source>
        <dbReference type="ARBA" id="ARBA00022737"/>
    </source>
</evidence>
<dbReference type="PROSITE" id="PS00022">
    <property type="entry name" value="EGF_1"/>
    <property type="match status" value="2"/>
</dbReference>
<feature type="signal peptide" evidence="16">
    <location>
        <begin position="1"/>
        <end position="19"/>
    </location>
</feature>
<feature type="compositionally biased region" description="Basic and acidic residues" evidence="14">
    <location>
        <begin position="965"/>
        <end position="974"/>
    </location>
</feature>
<dbReference type="PROSITE" id="PS50835">
    <property type="entry name" value="IG_LIKE"/>
    <property type="match status" value="1"/>
</dbReference>
<dbReference type="InterPro" id="IPR001881">
    <property type="entry name" value="EGF-like_Ca-bd_dom"/>
</dbReference>
<dbReference type="PANTHER" id="PTHR24035">
    <property type="entry name" value="MULTIPLE EPIDERMAL GROWTH FACTOR-LIKE DOMAINS PROTEIN"/>
    <property type="match status" value="1"/>
</dbReference>
<dbReference type="GO" id="GO:0030154">
    <property type="term" value="P:cell differentiation"/>
    <property type="evidence" value="ECO:0007669"/>
    <property type="project" value="UniProtKB-KW"/>
</dbReference>
<evidence type="ECO:0000256" key="5">
    <source>
        <dbReference type="ARBA" id="ARBA00022729"/>
    </source>
</evidence>
<evidence type="ECO:0000256" key="10">
    <source>
        <dbReference type="ARBA" id="ARBA00022989"/>
    </source>
</evidence>
<evidence type="ECO:0000259" key="18">
    <source>
        <dbReference type="PROSITE" id="PS50835"/>
    </source>
</evidence>
<dbReference type="InterPro" id="IPR000742">
    <property type="entry name" value="EGF"/>
</dbReference>
<dbReference type="PANTHER" id="PTHR24035:SF109">
    <property type="entry name" value="PROTEIN DRAPER"/>
    <property type="match status" value="1"/>
</dbReference>
<sequence>MMRVVCWWIATVFVSFVANQLLMTDAVMDVTLVIDPFIEEYNDRTYLKCVTDEEVYDINFGPVLEAQQEEFYGLSSDQFVIGDVWPEGYRGSMFWFHQAAGDARVGAFYCDVTGRGGKERVTGVKMKPGAPIKPQLLTTTVSAGESITLNMSSSAAPDRVEWRKDGEILTGADSLQLKLEDVRVEDSGIYESYYVTNETVGGDRARAQQGIMRLLVRACPVGLWGDKCSMKCPTCFNGGECHPRTGVCVCPPGFNGPICEKACGPNRYGTKCNLRCHLDFSGQSDPEDGCAHLTFCLPDPYGCSCAPGFFGLKCSEACTPGTFGAGCCLTCHCEGGVSCNRFTGVCPAECAPGYLGTNCQIECKAGTYGRQCEGRCNCHGGETFNLYLFTECKAGTYGRKCEGRCNCHGGVTFNLYLFTECKAGTYGRQCEGRCNCHGGVTFNLYLFTECKAGTYGRKCEGRCNCHGGVTFNLYLFTECKAGTYGRQCEGRCNCHGGVTFNLYLFTECKAGTYGRQCEGRCNCHGGVTFNLYLFTECKAGTYGRQCEGRCNCHGGVTFNLYLFTECKAGTYGRQCEGRCNCHGGETFNLYPFTECKAGTYGRQCEGRCNCHGGVTFNLYLFTECKAGTYGRRCEGRCNCHGGVTLNLYPFTECKAGTYGRQCEGRCNCHGGVTFNLYLFTECKAGTYGRQCEGRCNCHGGVTFNLYLFTECKAGTYGRQCEGRCNCHGGEICNIVDGSCPEGCPLGYMGPDCQEMNGCLSHPCQYGGTCHPIGLSRYYCRCTDGYISRDCDPNEIRPPPSPDPCSSRPCRNGGVCVSDGPTFSCVCRDGYHGDVCQTVVRRPAPTEPPEAEPSFLLHRVVIPAVVSLLFGIVFLAILRRCSDKTDFKVAPEELEEKVEHFASSEDEEEEGYEFDDEGLGPSVENSFLIENNEVENCVESGVEPQDIPQDIPPDVPEDVPPVVPQEKVEDVPPRDTLSERKWLAQIKKVALKLRRHRSLERF</sequence>
<keyword evidence="3 13" id="KW-0245">EGF-like domain</keyword>
<proteinExistence type="predicted"/>
<dbReference type="Gene3D" id="2.10.25.10">
    <property type="entry name" value="Laminin"/>
    <property type="match status" value="2"/>
</dbReference>
<evidence type="ECO:0000256" key="12">
    <source>
        <dbReference type="ARBA" id="ARBA00023157"/>
    </source>
</evidence>
<dbReference type="AlphaFoldDB" id="A0A8J9VFI6"/>
<keyword evidence="11 15" id="KW-0472">Membrane</keyword>
<feature type="disulfide bond" evidence="13">
    <location>
        <begin position="826"/>
        <end position="835"/>
    </location>
</feature>
<name>A0A8J9VFI6_BRALA</name>
<dbReference type="InterPro" id="IPR007110">
    <property type="entry name" value="Ig-like_dom"/>
</dbReference>
<evidence type="ECO:0000256" key="2">
    <source>
        <dbReference type="ARBA" id="ARBA00022473"/>
    </source>
</evidence>
<feature type="transmembrane region" description="Helical" evidence="15">
    <location>
        <begin position="855"/>
        <end position="877"/>
    </location>
</feature>
<dbReference type="SMART" id="SM00179">
    <property type="entry name" value="EGF_CA"/>
    <property type="match status" value="2"/>
</dbReference>
<feature type="domain" description="EGF-like" evidence="17">
    <location>
        <begin position="800"/>
        <end position="836"/>
    </location>
</feature>
<keyword evidence="9" id="KW-0914">Notch signaling pathway</keyword>
<accession>A0A8J9VFI6</accession>
<evidence type="ECO:0000256" key="4">
    <source>
        <dbReference type="ARBA" id="ARBA00022692"/>
    </source>
</evidence>
<evidence type="ECO:0000256" key="11">
    <source>
        <dbReference type="ARBA" id="ARBA00023136"/>
    </source>
</evidence>
<dbReference type="FunFam" id="2.170.300.10:FF:000003">
    <property type="entry name" value="tyrosine-protein kinase receptor Tie-1 isoform X1"/>
    <property type="match status" value="1"/>
</dbReference>
<feature type="domain" description="EGF-like" evidence="17">
    <location>
        <begin position="754"/>
        <end position="791"/>
    </location>
</feature>
<keyword evidence="7" id="KW-0221">Differentiation</keyword>
<protein>
    <submittedName>
        <fullName evidence="19">MEGF10 protein</fullName>
    </submittedName>
</protein>
<gene>
    <name evidence="19" type="primary">MEGF10</name>
    <name evidence="19" type="ORF">BLAG_LOCUS3662</name>
</gene>
<keyword evidence="4 15" id="KW-0812">Transmembrane</keyword>